<dbReference type="Proteomes" id="UP000521943">
    <property type="component" value="Unassembled WGS sequence"/>
</dbReference>
<reference evidence="3 4" key="1">
    <citation type="submission" date="2020-07" db="EMBL/GenBank/DDBJ databases">
        <title>Comparative genomics of pyrophilous fungi reveals a link between fire events and developmental genes.</title>
        <authorList>
            <consortium name="DOE Joint Genome Institute"/>
            <person name="Steindorff A.S."/>
            <person name="Carver A."/>
            <person name="Calhoun S."/>
            <person name="Stillman K."/>
            <person name="Liu H."/>
            <person name="Lipzen A."/>
            <person name="Pangilinan J."/>
            <person name="Labutti K."/>
            <person name="Bruns T.D."/>
            <person name="Grigoriev I.V."/>
        </authorList>
    </citation>
    <scope>NUCLEOTIDE SEQUENCE [LARGE SCALE GENOMIC DNA]</scope>
    <source>
        <strain evidence="3 4">CBS 144469</strain>
    </source>
</reference>
<sequence length="418" mass="46096">MVAIISLLILFVAVSYVSAHGSLFQLSLNGLKTFTGAIPGNEQKNADSIIRQMCDASPEQSDRIRPNPAEESEERGSMGYRRHRRPECQASLSLSTRPPTRSTLLNSRLPAAPSSHSQTRFKSPHSSSAPIVHTPRAGYSLLCDDERVAAGQRWCLAGYARMTPGRGGREDRPARQTKALRTEGVDELQPTLAALRSRYVSSGWMVPSNERHLQPKRQESFRASQSSRKMTGTALNRHLPNAVPPPTRRRTHGQEKSVGGNDADSIDADSISPGGVRTGQRVDAKGESKEESPFHDYSDYLQYPLLPTSGTTLGTVVHDEIDLIFSRSLYARTAEPQCKLFRTSSLGNVSLSVGRKYIIYIFGKRRGEIIVLEEEMNGNHCALVGVRGASGHKPLPQRAYIDLINPFHELQPPINEHA</sequence>
<organism evidence="3 4">
    <name type="scientific">Ephemerocybe angulata</name>
    <dbReference type="NCBI Taxonomy" id="980116"/>
    <lineage>
        <taxon>Eukaryota</taxon>
        <taxon>Fungi</taxon>
        <taxon>Dikarya</taxon>
        <taxon>Basidiomycota</taxon>
        <taxon>Agaricomycotina</taxon>
        <taxon>Agaricomycetes</taxon>
        <taxon>Agaricomycetidae</taxon>
        <taxon>Agaricales</taxon>
        <taxon>Agaricineae</taxon>
        <taxon>Psathyrellaceae</taxon>
        <taxon>Ephemerocybe</taxon>
    </lineage>
</organism>
<feature type="compositionally biased region" description="Basic and acidic residues" evidence="1">
    <location>
        <begin position="280"/>
        <end position="294"/>
    </location>
</feature>
<feature type="chain" id="PRO_5034078475" evidence="2">
    <location>
        <begin position="20"/>
        <end position="418"/>
    </location>
</feature>
<feature type="region of interest" description="Disordered" evidence="1">
    <location>
        <begin position="207"/>
        <end position="294"/>
    </location>
</feature>
<proteinExistence type="predicted"/>
<feature type="compositionally biased region" description="Basic and acidic residues" evidence="1">
    <location>
        <begin position="209"/>
        <end position="220"/>
    </location>
</feature>
<dbReference type="AlphaFoldDB" id="A0A8H6LRK4"/>
<evidence type="ECO:0000313" key="3">
    <source>
        <dbReference type="EMBL" id="KAF6741123.1"/>
    </source>
</evidence>
<keyword evidence="4" id="KW-1185">Reference proteome</keyword>
<evidence type="ECO:0000256" key="1">
    <source>
        <dbReference type="SAM" id="MobiDB-lite"/>
    </source>
</evidence>
<feature type="compositionally biased region" description="Polar residues" evidence="1">
    <location>
        <begin position="90"/>
        <end position="106"/>
    </location>
</feature>
<keyword evidence="2" id="KW-0732">Signal</keyword>
<dbReference type="EMBL" id="JACGCI010000285">
    <property type="protein sequence ID" value="KAF6741123.1"/>
    <property type="molecule type" value="Genomic_DNA"/>
</dbReference>
<comment type="caution">
    <text evidence="3">The sequence shown here is derived from an EMBL/GenBank/DDBJ whole genome shotgun (WGS) entry which is preliminary data.</text>
</comment>
<feature type="signal peptide" evidence="2">
    <location>
        <begin position="1"/>
        <end position="19"/>
    </location>
</feature>
<feature type="compositionally biased region" description="Polar residues" evidence="1">
    <location>
        <begin position="114"/>
        <end position="129"/>
    </location>
</feature>
<name>A0A8H6LRK4_9AGAR</name>
<gene>
    <name evidence="3" type="ORF">DFP72DRAFT_1055769</name>
</gene>
<evidence type="ECO:0000313" key="4">
    <source>
        <dbReference type="Proteomes" id="UP000521943"/>
    </source>
</evidence>
<protein>
    <submittedName>
        <fullName evidence="3">Uncharacterized protein</fullName>
    </submittedName>
</protein>
<accession>A0A8H6LRK4</accession>
<feature type="compositionally biased region" description="Polar residues" evidence="1">
    <location>
        <begin position="221"/>
        <end position="234"/>
    </location>
</feature>
<evidence type="ECO:0000256" key="2">
    <source>
        <dbReference type="SAM" id="SignalP"/>
    </source>
</evidence>
<feature type="region of interest" description="Disordered" evidence="1">
    <location>
        <begin position="55"/>
        <end position="132"/>
    </location>
</feature>